<protein>
    <submittedName>
        <fullName evidence="1">Reverse transcriptase domain-containing protein</fullName>
    </submittedName>
</protein>
<keyword evidence="1" id="KW-0548">Nucleotidyltransferase</keyword>
<evidence type="ECO:0000313" key="1">
    <source>
        <dbReference type="EMBL" id="KAH9769015.1"/>
    </source>
</evidence>
<name>A0ACB8L6Z4_CITSI</name>
<dbReference type="EMBL" id="CM039173">
    <property type="protein sequence ID" value="KAH9769015.1"/>
    <property type="molecule type" value="Genomic_DNA"/>
</dbReference>
<keyword evidence="1" id="KW-0808">Transferase</keyword>
<sequence length="1236" mass="141151">MNKMFMSLVTAVYASPNPMLRKQLWKHMDSLALVIQEPWLIGGDFNSILYAAEKQGGAAGQSGVCGLFRQWFNGHQIFDLKFKGPRFTWSRGFLLKRLDRAICNNTWLSKFSDNSVLHLPKVASDHRPVLVRFEKTVRGHHGNRPFRFLASWLTNDHFHNFVKQTWDPQASYSDAASTFVKEIQVWNREVFGNIFQRKRTLMARINGIQEALEKYRSRGLMRLEARLRNELEMVMGQEEILWWQKSRKDWIMHGDRNTSFFHKKTIVRKRRNRIEAIQDNSGNWLYNEEEIRNHAVGYFSTLFTSEVANSRNYLVPNYFPNSEAFDIDCAANLVLEAEIKKAVFNMKPLKAPGTDGLHAIFYQSQWAVVGPSFCKFIADIFISGKIPKEVNTTLLVLIPKVEHPTSLKMFRPISLCTVAYKTVTKIIANRLQALLPDIIGPHQTSFVPGRHIIDNIVVAQEVVHSMRRKTGKRGLMAIKVDLEKAYDRLNWSFIFETLQLAGIPIQLSRLIMECVTTVTMSILWNGEITEEFSPGRGVRQGDPLSPYIFVLCIERLSHASIDQAYIIDAVLENYCRSSEAKVNKSKTKVFFSKNVLSRDAQLIGDALGFSATKDLGCYLGMPLIHSRVNKVTYQSILDKVDMRLTGWNAAHLSFAGRVTLAQSVIQAMPMYAMQTTLLPSPVRQKIDTACRRFIWDGKSKRHKLSMVGWDRICTPKTHGGLGFKKLDAMNHALLMKLTWEVVSNSGKLWVKVFCSKYGLDPGNLQLSLPEKQGSHIWMAIKKTWKDTMLGARWSVCDGVRTRFWLDCWVTKHEPLINLALQPISQEIINASVSEFVTENGGWNWLSFEHLLPSYILLQIASVMPPASQLGKDKIYWSLDPRGAFTVRSAYDSICRHNFAVKDETWSLAWTWKGPQSVRLFLWQLMHEKLKTHGELARCHIPVSMACDRCGTPVEDILHALRDCPCIKQVWLRLFAGVIIMFFFHANLREWLVANLQNKSNLVSCIPWECIFGVAVWRLWFWRNHFMVEGKLVDSSKIIMDVMARANEIHKVNISPMSQQSRRKEMLIGWQPPPWPWCKLNTDGSVRNSWDAGAGGVIRDSDGHWISGFCMNIGECPVVMAELWGLYQGLILAWDAGIKRLLVEVDSLCVSQMISKQVVVPNVFYALVVAVRDLLSRNWQVSLSHIFREANSAADFMASMAHSVPYGLHVFDSPPVGIYSIILQDIFGVAKPRMVLS</sequence>
<dbReference type="Proteomes" id="UP000829398">
    <property type="component" value="Chromosome 4"/>
</dbReference>
<comment type="caution">
    <text evidence="1">The sequence shown here is derived from an EMBL/GenBank/DDBJ whole genome shotgun (WGS) entry which is preliminary data.</text>
</comment>
<accession>A0ACB8L6Z4</accession>
<keyword evidence="2" id="KW-1185">Reference proteome</keyword>
<reference evidence="2" key="1">
    <citation type="journal article" date="2023" name="Hortic. Res.">
        <title>A chromosome-level phased genome enabling allele-level studies in sweet orange: a case study on citrus Huanglongbing tolerance.</title>
        <authorList>
            <person name="Wu B."/>
            <person name="Yu Q."/>
            <person name="Deng Z."/>
            <person name="Duan Y."/>
            <person name="Luo F."/>
            <person name="Gmitter F. Jr."/>
        </authorList>
    </citation>
    <scope>NUCLEOTIDE SEQUENCE [LARGE SCALE GENOMIC DNA]</scope>
    <source>
        <strain evidence="2">cv. Valencia</strain>
    </source>
</reference>
<keyword evidence="1" id="KW-0695">RNA-directed DNA polymerase</keyword>
<gene>
    <name evidence="1" type="ORF">KPL71_011832</name>
</gene>
<proteinExistence type="predicted"/>
<evidence type="ECO:0000313" key="2">
    <source>
        <dbReference type="Proteomes" id="UP000829398"/>
    </source>
</evidence>
<organism evidence="1 2">
    <name type="scientific">Citrus sinensis</name>
    <name type="common">Sweet orange</name>
    <name type="synonym">Citrus aurantium var. sinensis</name>
    <dbReference type="NCBI Taxonomy" id="2711"/>
    <lineage>
        <taxon>Eukaryota</taxon>
        <taxon>Viridiplantae</taxon>
        <taxon>Streptophyta</taxon>
        <taxon>Embryophyta</taxon>
        <taxon>Tracheophyta</taxon>
        <taxon>Spermatophyta</taxon>
        <taxon>Magnoliopsida</taxon>
        <taxon>eudicotyledons</taxon>
        <taxon>Gunneridae</taxon>
        <taxon>Pentapetalae</taxon>
        <taxon>rosids</taxon>
        <taxon>malvids</taxon>
        <taxon>Sapindales</taxon>
        <taxon>Rutaceae</taxon>
        <taxon>Aurantioideae</taxon>
        <taxon>Citrus</taxon>
    </lineage>
</organism>